<gene>
    <name evidence="4" type="ORF">BHC46_08330</name>
    <name evidence="3" type="ORF">BHC46_09960</name>
    <name evidence="2" type="ORF">BHC46_11735</name>
</gene>
<organism evidence="4 5">
    <name type="scientific">Snodgrassella alvi</name>
    <dbReference type="NCBI Taxonomy" id="1196083"/>
    <lineage>
        <taxon>Bacteria</taxon>
        <taxon>Pseudomonadati</taxon>
        <taxon>Pseudomonadota</taxon>
        <taxon>Betaproteobacteria</taxon>
        <taxon>Neisseriales</taxon>
        <taxon>Neisseriaceae</taxon>
        <taxon>Snodgrassella</taxon>
    </lineage>
</organism>
<evidence type="ECO:0000313" key="4">
    <source>
        <dbReference type="EMBL" id="PIT46194.1"/>
    </source>
</evidence>
<evidence type="ECO:0000313" key="5">
    <source>
        <dbReference type="Proteomes" id="UP000229970"/>
    </source>
</evidence>
<reference evidence="4 5" key="1">
    <citation type="journal article" date="2017" name="MBio">
        <title>Type VI secretion-mediated competition in the bee gut microbiome.</title>
        <authorList>
            <person name="Steele M.I."/>
            <person name="Kwong W.K."/>
            <person name="Powell J.E."/>
            <person name="Whiteley M."/>
            <person name="Moran N.A."/>
        </authorList>
    </citation>
    <scope>NUCLEOTIDE SEQUENCE [LARGE SCALE GENOMIC DNA]</scope>
    <source>
        <strain evidence="4 5">Ruf1-X</strain>
    </source>
</reference>
<name>A0A2N9XF06_9NEIS</name>
<feature type="transmembrane region" description="Helical" evidence="1">
    <location>
        <begin position="21"/>
        <end position="45"/>
    </location>
</feature>
<dbReference type="EMBL" id="MEIP01000025">
    <property type="protein sequence ID" value="PIT45418.1"/>
    <property type="molecule type" value="Genomic_DNA"/>
</dbReference>
<evidence type="ECO:0000256" key="1">
    <source>
        <dbReference type="SAM" id="Phobius"/>
    </source>
</evidence>
<dbReference type="AlphaFoldDB" id="A0A2N9XF06"/>
<evidence type="ECO:0000313" key="2">
    <source>
        <dbReference type="EMBL" id="PIT43928.1"/>
    </source>
</evidence>
<keyword evidence="1" id="KW-0472">Membrane</keyword>
<keyword evidence="1" id="KW-1133">Transmembrane helix</keyword>
<keyword evidence="1" id="KW-0812">Transmembrane</keyword>
<feature type="transmembrane region" description="Helical" evidence="1">
    <location>
        <begin position="57"/>
        <end position="81"/>
    </location>
</feature>
<dbReference type="Proteomes" id="UP000229970">
    <property type="component" value="Unassembled WGS sequence"/>
</dbReference>
<comment type="caution">
    <text evidence="4">The sequence shown here is derived from an EMBL/GenBank/DDBJ whole genome shotgun (WGS) entry which is preliminary data.</text>
</comment>
<accession>A0A2N9XF06</accession>
<dbReference type="EMBL" id="MEIP01000029">
    <property type="protein sequence ID" value="PIT43928.1"/>
    <property type="molecule type" value="Genomic_DNA"/>
</dbReference>
<dbReference type="EMBL" id="MEIP01000023">
    <property type="protein sequence ID" value="PIT46194.1"/>
    <property type="molecule type" value="Genomic_DNA"/>
</dbReference>
<evidence type="ECO:0000313" key="3">
    <source>
        <dbReference type="EMBL" id="PIT45418.1"/>
    </source>
</evidence>
<proteinExistence type="predicted"/>
<protein>
    <submittedName>
        <fullName evidence="4">Uncharacterized protein</fullName>
    </submittedName>
</protein>
<sequence>MSNQTNTNISNSNLVMSIGDWIITLLIMCIPLVNLIMILVWAFSGNSNPNRANFCKANLILMAIGVVLWFIIIAVFGNILAHATHSTPV</sequence>